<comment type="caution">
    <text evidence="4">The sequence shown here is derived from an EMBL/GenBank/DDBJ whole genome shotgun (WGS) entry which is preliminary data.</text>
</comment>
<dbReference type="AlphaFoldDB" id="A0A9P4M258"/>
<evidence type="ECO:0000256" key="1">
    <source>
        <dbReference type="ARBA" id="ARBA00023242"/>
    </source>
</evidence>
<evidence type="ECO:0000313" key="4">
    <source>
        <dbReference type="EMBL" id="KAF2090564.1"/>
    </source>
</evidence>
<proteinExistence type="predicted"/>
<evidence type="ECO:0000256" key="2">
    <source>
        <dbReference type="SAM" id="MobiDB-lite"/>
    </source>
</evidence>
<dbReference type="PROSITE" id="PS50048">
    <property type="entry name" value="ZN2_CY6_FUNGAL_2"/>
    <property type="match status" value="1"/>
</dbReference>
<dbReference type="Proteomes" id="UP000799776">
    <property type="component" value="Unassembled WGS sequence"/>
</dbReference>
<dbReference type="SUPFAM" id="SSF57701">
    <property type="entry name" value="Zn2/Cys6 DNA-binding domain"/>
    <property type="match status" value="1"/>
</dbReference>
<dbReference type="PANTHER" id="PTHR38111">
    <property type="entry name" value="ZN(2)-C6 FUNGAL-TYPE DOMAIN-CONTAINING PROTEIN-RELATED"/>
    <property type="match status" value="1"/>
</dbReference>
<keyword evidence="1" id="KW-0539">Nucleus</keyword>
<dbReference type="Gene3D" id="4.10.240.10">
    <property type="entry name" value="Zn(2)-C6 fungal-type DNA-binding domain"/>
    <property type="match status" value="1"/>
</dbReference>
<dbReference type="SMART" id="SM00066">
    <property type="entry name" value="GAL4"/>
    <property type="match status" value="1"/>
</dbReference>
<feature type="compositionally biased region" description="Basic and acidic residues" evidence="2">
    <location>
        <begin position="111"/>
        <end position="120"/>
    </location>
</feature>
<evidence type="ECO:0000259" key="3">
    <source>
        <dbReference type="PROSITE" id="PS50048"/>
    </source>
</evidence>
<evidence type="ECO:0000313" key="5">
    <source>
        <dbReference type="Proteomes" id="UP000799776"/>
    </source>
</evidence>
<feature type="compositionally biased region" description="Low complexity" evidence="2">
    <location>
        <begin position="66"/>
        <end position="78"/>
    </location>
</feature>
<protein>
    <recommendedName>
        <fullName evidence="3">Zn(2)-C6 fungal-type domain-containing protein</fullName>
    </recommendedName>
</protein>
<organism evidence="4 5">
    <name type="scientific">Saccharata proteae CBS 121410</name>
    <dbReference type="NCBI Taxonomy" id="1314787"/>
    <lineage>
        <taxon>Eukaryota</taxon>
        <taxon>Fungi</taxon>
        <taxon>Dikarya</taxon>
        <taxon>Ascomycota</taxon>
        <taxon>Pezizomycotina</taxon>
        <taxon>Dothideomycetes</taxon>
        <taxon>Dothideomycetes incertae sedis</taxon>
        <taxon>Botryosphaeriales</taxon>
        <taxon>Saccharataceae</taxon>
        <taxon>Saccharata</taxon>
    </lineage>
</organism>
<feature type="region of interest" description="Disordered" evidence="2">
    <location>
        <begin position="42"/>
        <end position="78"/>
    </location>
</feature>
<dbReference type="PANTHER" id="PTHR38111:SF2">
    <property type="entry name" value="FINGER DOMAIN PROTEIN, PUTATIVE (AFU_ORTHOLOGUE AFUA_1G01560)-RELATED"/>
    <property type="match status" value="1"/>
</dbReference>
<feature type="domain" description="Zn(2)-C6 fungal-type" evidence="3">
    <location>
        <begin position="9"/>
        <end position="37"/>
    </location>
</feature>
<feature type="compositionally biased region" description="Basic and acidic residues" evidence="2">
    <location>
        <begin position="42"/>
        <end position="60"/>
    </location>
</feature>
<dbReference type="OrthoDB" id="4314040at2759"/>
<dbReference type="InterPro" id="IPR036864">
    <property type="entry name" value="Zn2-C6_fun-type_DNA-bd_sf"/>
</dbReference>
<dbReference type="CDD" id="cd00067">
    <property type="entry name" value="GAL4"/>
    <property type="match status" value="1"/>
</dbReference>
<dbReference type="InterPro" id="IPR053178">
    <property type="entry name" value="Osmoadaptation_assoc"/>
</dbReference>
<dbReference type="Pfam" id="PF00172">
    <property type="entry name" value="Zn_clus"/>
    <property type="match status" value="1"/>
</dbReference>
<name>A0A9P4M258_9PEZI</name>
<keyword evidence="5" id="KW-1185">Reference proteome</keyword>
<accession>A0A9P4M258</accession>
<gene>
    <name evidence="4" type="ORF">K490DRAFT_61884</name>
</gene>
<dbReference type="GO" id="GO:0000981">
    <property type="term" value="F:DNA-binding transcription factor activity, RNA polymerase II-specific"/>
    <property type="evidence" value="ECO:0007669"/>
    <property type="project" value="InterPro"/>
</dbReference>
<reference evidence="4" key="1">
    <citation type="journal article" date="2020" name="Stud. Mycol.">
        <title>101 Dothideomycetes genomes: a test case for predicting lifestyles and emergence of pathogens.</title>
        <authorList>
            <person name="Haridas S."/>
            <person name="Albert R."/>
            <person name="Binder M."/>
            <person name="Bloem J."/>
            <person name="Labutti K."/>
            <person name="Salamov A."/>
            <person name="Andreopoulos B."/>
            <person name="Baker S."/>
            <person name="Barry K."/>
            <person name="Bills G."/>
            <person name="Bluhm B."/>
            <person name="Cannon C."/>
            <person name="Castanera R."/>
            <person name="Culley D."/>
            <person name="Daum C."/>
            <person name="Ezra D."/>
            <person name="Gonzalez J."/>
            <person name="Henrissat B."/>
            <person name="Kuo A."/>
            <person name="Liang C."/>
            <person name="Lipzen A."/>
            <person name="Lutzoni F."/>
            <person name="Magnuson J."/>
            <person name="Mondo S."/>
            <person name="Nolan M."/>
            <person name="Ohm R."/>
            <person name="Pangilinan J."/>
            <person name="Park H.-J."/>
            <person name="Ramirez L."/>
            <person name="Alfaro M."/>
            <person name="Sun H."/>
            <person name="Tritt A."/>
            <person name="Yoshinaga Y."/>
            <person name="Zwiers L.-H."/>
            <person name="Turgeon B."/>
            <person name="Goodwin S."/>
            <person name="Spatafora J."/>
            <person name="Crous P."/>
            <person name="Grigoriev I."/>
        </authorList>
    </citation>
    <scope>NUCLEOTIDE SEQUENCE</scope>
    <source>
        <strain evidence="4">CBS 121410</strain>
    </source>
</reference>
<dbReference type="InterPro" id="IPR001138">
    <property type="entry name" value="Zn2Cys6_DnaBD"/>
</dbReference>
<feature type="region of interest" description="Disordered" evidence="2">
    <location>
        <begin position="107"/>
        <end position="148"/>
    </location>
</feature>
<dbReference type="EMBL" id="ML978712">
    <property type="protein sequence ID" value="KAF2090564.1"/>
    <property type="molecule type" value="Genomic_DNA"/>
</dbReference>
<sequence length="621" mass="67918">MVGVPKSKGCRTCIDRKIKCDETWPTCGNCQKSQKYCPGKSDRYRKFVDEGPRHRNRDNSLEDESTSPSSSSTASFDSAAHVEAALEPITGNIEHVSTTKTKDGGGVFVKLRFEPTDPPKKRPRKRSSVPKCPPVARNDSMVSPSAPNVLNPGCPSSWTVTSLDTLRNKLIFAIEVTKPGYQVINWGAFLKQLPQRLGTPVLDDAAALLADTCHALLNPDPTPHKVNPKVYGKALNSLIKATGDISEKNAMATLCASALLAITEATAVGGCGTNRNFITHIGGAADILKQVGPAAFSESSSFERSILRSCTVGINMNAIFFDKDDLLADPEWSQFAFDTNNLPQPWISKTKVSEAMAHLPGLCRDIRAYDAGTENTSSTGTLTLASLTDRTHHIRNLLDETRPYLSATVLNTAIVQRTPSSDPLFPEHLSYASLPYAWVFWFYWGMRIITNTIDAALLHRRSSFGFQPFPADLQHLADLDTENREMSKLLCSSIDYARACRPIGAIYIDIGLVMAHKVFSTDPSLSAAAKTAHRDSVLDKLNSLHDDSVGRKMKDLGSTTVGWTHERVERLAAWMTGGRIDGVDYWKINASMLGTDEGEARKGNLLKLPPNGLEIEWPGGT</sequence>
<dbReference type="GO" id="GO:0008270">
    <property type="term" value="F:zinc ion binding"/>
    <property type="evidence" value="ECO:0007669"/>
    <property type="project" value="InterPro"/>
</dbReference>